<accession>A0ABV5G4S1</accession>
<reference evidence="2 3" key="1">
    <citation type="submission" date="2024-09" db="EMBL/GenBank/DDBJ databases">
        <authorList>
            <person name="Sun Q."/>
            <person name="Mori K."/>
        </authorList>
    </citation>
    <scope>NUCLEOTIDE SEQUENCE [LARGE SCALE GENOMIC DNA]</scope>
    <source>
        <strain evidence="2 3">CCM 7609</strain>
    </source>
</reference>
<name>A0ABV5G4S1_9MICC</name>
<evidence type="ECO:0000313" key="3">
    <source>
        <dbReference type="Proteomes" id="UP001589575"/>
    </source>
</evidence>
<evidence type="ECO:0000313" key="2">
    <source>
        <dbReference type="EMBL" id="MFB9073931.1"/>
    </source>
</evidence>
<comment type="caution">
    <text evidence="2">The sequence shown here is derived from an EMBL/GenBank/DDBJ whole genome shotgun (WGS) entry which is preliminary data.</text>
</comment>
<proteinExistence type="predicted"/>
<gene>
    <name evidence="2" type="ORF">ACFFX0_23130</name>
</gene>
<feature type="compositionally biased region" description="Low complexity" evidence="1">
    <location>
        <begin position="50"/>
        <end position="60"/>
    </location>
</feature>
<feature type="region of interest" description="Disordered" evidence="1">
    <location>
        <begin position="1"/>
        <end position="30"/>
    </location>
</feature>
<feature type="region of interest" description="Disordered" evidence="1">
    <location>
        <begin position="50"/>
        <end position="111"/>
    </location>
</feature>
<evidence type="ECO:0008006" key="4">
    <source>
        <dbReference type="Google" id="ProtNLM"/>
    </source>
</evidence>
<protein>
    <recommendedName>
        <fullName evidence="4">PilZ domain-containing protein</fullName>
    </recommendedName>
</protein>
<sequence length="190" mass="19311">MQPSRGRTDPGGLGGEVATGDGRIGGLAPGVSGVLDELAQHAELTRLLTRLRASSRPGAGPRRRGRAVRHGDLAGTAGGERQADLDVGMGTRGQHAEKLEDEPPSTRSHHHGRVGLLALEHAQVQGLGVEGGPVAEPGVGMACGSAGPAALGTRLTAHQLQPCRHEGRVLGAVVDPSDAGLRVTAADQRG</sequence>
<keyword evidence="3" id="KW-1185">Reference proteome</keyword>
<evidence type="ECO:0000256" key="1">
    <source>
        <dbReference type="SAM" id="MobiDB-lite"/>
    </source>
</evidence>
<dbReference type="Proteomes" id="UP001589575">
    <property type="component" value="Unassembled WGS sequence"/>
</dbReference>
<feature type="compositionally biased region" description="Gly residues" evidence="1">
    <location>
        <begin position="9"/>
        <end position="28"/>
    </location>
</feature>
<dbReference type="EMBL" id="JBHMFI010000001">
    <property type="protein sequence ID" value="MFB9073931.1"/>
    <property type="molecule type" value="Genomic_DNA"/>
</dbReference>
<organism evidence="2 3">
    <name type="scientific">Citricoccus parietis</name>
    <dbReference type="NCBI Taxonomy" id="592307"/>
    <lineage>
        <taxon>Bacteria</taxon>
        <taxon>Bacillati</taxon>
        <taxon>Actinomycetota</taxon>
        <taxon>Actinomycetes</taxon>
        <taxon>Micrococcales</taxon>
        <taxon>Micrococcaceae</taxon>
        <taxon>Citricoccus</taxon>
    </lineage>
</organism>